<evidence type="ECO:0000313" key="11">
    <source>
        <dbReference type="EMBL" id="AGA31999.1"/>
    </source>
</evidence>
<evidence type="ECO:0000256" key="5">
    <source>
        <dbReference type="ARBA" id="ARBA00022723"/>
    </source>
</evidence>
<feature type="binding site" evidence="9">
    <location>
        <begin position="94"/>
        <end position="97"/>
    </location>
    <ligand>
        <name>substrate</name>
    </ligand>
</feature>
<feature type="binding site" evidence="9">
    <location>
        <position position="219"/>
    </location>
    <ligand>
        <name>Mg(2+)</name>
        <dbReference type="ChEBI" id="CHEBI:18420"/>
        <label>2</label>
    </ligand>
</feature>
<protein>
    <recommendedName>
        <fullName evidence="9">3'(2'),5'-bisphosphate nucleotidase CysQ</fullName>
        <ecNumber evidence="9">3.1.3.7</ecNumber>
    </recommendedName>
    <alternativeName>
        <fullName evidence="9">3'(2'),5-bisphosphonucleoside 3'(2')-phosphohydrolase</fullName>
    </alternativeName>
    <alternativeName>
        <fullName evidence="9">3'-phosphoadenosine 5'-phosphate phosphatase</fullName>
        <shortName evidence="9">PAP phosphatase</shortName>
    </alternativeName>
</protein>
<dbReference type="InterPro" id="IPR020583">
    <property type="entry name" value="Inositol_monoP_metal-BS"/>
</dbReference>
<sequence length="276" mass="30393">MSGLSLPVEVLLNEARNIAREAGDAILDVYETRFATMEKDDRSPLTEADLAAHRIISARLRELTPELPLLSEEGRDVPFTERRHWESYWLIDPLDGTREFVKRNGEFTVNIALIERHDPLLGVVWSPVLGTLYSGARGLGAFRETSAASRVPIRVRPPTPGHRPRVVGSRSHGNDRLRAALEKLGPHELVPMGSSLKLCLVAEGAADLYPRLGPTSEWDTAAAHAVVDAAGGRVVDLTGAELRYNTRESLLNPEFLVCAEDPRDWLSRLGLDSPTA</sequence>
<dbReference type="InterPro" id="IPR006240">
    <property type="entry name" value="CysQ"/>
</dbReference>
<dbReference type="Gene3D" id="3.40.190.80">
    <property type="match status" value="1"/>
</dbReference>
<comment type="function">
    <text evidence="9">Converts adenosine-3',5'-bisphosphate (PAP) to AMP.</text>
</comment>
<feature type="binding site" evidence="10">
    <location>
        <position position="94"/>
    </location>
    <ligand>
        <name>Mg(2+)</name>
        <dbReference type="ChEBI" id="CHEBI:18420"/>
        <label>1</label>
        <note>catalytic</note>
    </ligand>
</feature>
<accession>L0DQZ2</accession>
<dbReference type="NCBIfam" id="TIGR01331">
    <property type="entry name" value="bisphos_cysQ"/>
    <property type="match status" value="1"/>
</dbReference>
<feature type="binding site" evidence="10">
    <location>
        <position position="92"/>
    </location>
    <ligand>
        <name>Mg(2+)</name>
        <dbReference type="ChEBI" id="CHEBI:18420"/>
        <label>1</label>
        <note>catalytic</note>
    </ligand>
</feature>
<evidence type="ECO:0000256" key="7">
    <source>
        <dbReference type="ARBA" id="ARBA00022842"/>
    </source>
</evidence>
<keyword evidence="3 9" id="KW-1003">Cell membrane</keyword>
<comment type="cofactor">
    <cofactor evidence="9 10">
        <name>Mg(2+)</name>
        <dbReference type="ChEBI" id="CHEBI:18420"/>
    </cofactor>
</comment>
<evidence type="ECO:0000256" key="4">
    <source>
        <dbReference type="ARBA" id="ARBA00022519"/>
    </source>
</evidence>
<dbReference type="SUPFAM" id="SSF56655">
    <property type="entry name" value="Carbohydrate phosphatase"/>
    <property type="match status" value="1"/>
</dbReference>
<dbReference type="PROSITE" id="PS00630">
    <property type="entry name" value="IMP_2"/>
    <property type="match status" value="1"/>
</dbReference>
<dbReference type="OrthoDB" id="9785695at2"/>
<dbReference type="STRING" id="1255043.TVNIR_0288"/>
<dbReference type="GO" id="GO:0046854">
    <property type="term" value="P:phosphatidylinositol phosphate biosynthetic process"/>
    <property type="evidence" value="ECO:0007669"/>
    <property type="project" value="InterPro"/>
</dbReference>
<dbReference type="KEGG" id="tni:TVNIR_0288"/>
<feature type="binding site" evidence="9">
    <location>
        <position position="94"/>
    </location>
    <ligand>
        <name>Mg(2+)</name>
        <dbReference type="ChEBI" id="CHEBI:18420"/>
        <label>1</label>
    </ligand>
</feature>
<comment type="catalytic activity">
    <reaction evidence="1 9">
        <text>adenosine 3',5'-bisphosphate + H2O = AMP + phosphate</text>
        <dbReference type="Rhea" id="RHEA:10040"/>
        <dbReference type="ChEBI" id="CHEBI:15377"/>
        <dbReference type="ChEBI" id="CHEBI:43474"/>
        <dbReference type="ChEBI" id="CHEBI:58343"/>
        <dbReference type="ChEBI" id="CHEBI:456215"/>
        <dbReference type="EC" id="3.1.3.7"/>
    </reaction>
</comment>
<dbReference type="PATRIC" id="fig|1255043.3.peg.288"/>
<dbReference type="InterPro" id="IPR050725">
    <property type="entry name" value="CysQ/Inositol_MonoPase"/>
</dbReference>
<evidence type="ECO:0000313" key="12">
    <source>
        <dbReference type="Proteomes" id="UP000010809"/>
    </source>
</evidence>
<dbReference type="GO" id="GO:0008441">
    <property type="term" value="F:3'(2'),5'-bisphosphate nucleotidase activity"/>
    <property type="evidence" value="ECO:0007669"/>
    <property type="project" value="UniProtKB-UniRule"/>
</dbReference>
<comment type="subcellular location">
    <subcellularLocation>
        <location evidence="9">Cell inner membrane</location>
        <topology evidence="9">Peripheral membrane protein</topology>
        <orientation evidence="9">Cytoplasmic side</orientation>
    </subcellularLocation>
</comment>
<dbReference type="EC" id="3.1.3.7" evidence="9"/>
<dbReference type="AlphaFoldDB" id="L0DQZ2"/>
<dbReference type="PANTHER" id="PTHR43028">
    <property type="entry name" value="3'(2'),5'-BISPHOSPHATE NUCLEOTIDASE 1"/>
    <property type="match status" value="1"/>
</dbReference>
<feature type="binding site" evidence="9">
    <location>
        <position position="219"/>
    </location>
    <ligand>
        <name>substrate</name>
    </ligand>
</feature>
<feature type="binding site" evidence="10">
    <location>
        <position position="72"/>
    </location>
    <ligand>
        <name>Mg(2+)</name>
        <dbReference type="ChEBI" id="CHEBI:18420"/>
        <label>1</label>
        <note>catalytic</note>
    </ligand>
</feature>
<dbReference type="RefSeq" id="WP_015257154.1">
    <property type="nucleotide sequence ID" value="NC_019902.2"/>
</dbReference>
<evidence type="ECO:0000256" key="3">
    <source>
        <dbReference type="ARBA" id="ARBA00022475"/>
    </source>
</evidence>
<evidence type="ECO:0000256" key="9">
    <source>
        <dbReference type="HAMAP-Rule" id="MF_02095"/>
    </source>
</evidence>
<keyword evidence="7 9" id="KW-0460">Magnesium</keyword>
<dbReference type="InterPro" id="IPR000760">
    <property type="entry name" value="Inositol_monophosphatase-like"/>
</dbReference>
<evidence type="ECO:0000256" key="6">
    <source>
        <dbReference type="ARBA" id="ARBA00022801"/>
    </source>
</evidence>
<keyword evidence="4 9" id="KW-0997">Cell inner membrane</keyword>
<reference evidence="11" key="1">
    <citation type="submission" date="2015-12" db="EMBL/GenBank/DDBJ databases">
        <authorList>
            <person name="Tikhonova T.V."/>
            <person name="Pavlov A.R."/>
            <person name="Beletsky A.V."/>
            <person name="Mardanov A.V."/>
            <person name="Sorokin D.Y."/>
            <person name="Ravin N.V."/>
            <person name="Popov V.O."/>
        </authorList>
    </citation>
    <scope>NUCLEOTIDE SEQUENCE</scope>
    <source>
        <strain evidence="11">DSM 14787</strain>
    </source>
</reference>
<dbReference type="GO" id="GO:0005886">
    <property type="term" value="C:plasma membrane"/>
    <property type="evidence" value="ECO:0007669"/>
    <property type="project" value="UniProtKB-SubCell"/>
</dbReference>
<evidence type="ECO:0000256" key="10">
    <source>
        <dbReference type="PIRSR" id="PIRSR600760-2"/>
    </source>
</evidence>
<dbReference type="InterPro" id="IPR020550">
    <property type="entry name" value="Inositol_monophosphatase_CS"/>
</dbReference>
<feature type="binding site" evidence="9">
    <location>
        <position position="72"/>
    </location>
    <ligand>
        <name>Mg(2+)</name>
        <dbReference type="ChEBI" id="CHEBI:18420"/>
        <label>1</label>
    </ligand>
</feature>
<dbReference type="GO" id="GO:0000103">
    <property type="term" value="P:sulfate assimilation"/>
    <property type="evidence" value="ECO:0007669"/>
    <property type="project" value="TreeGrafter"/>
</dbReference>
<feature type="binding site" evidence="10">
    <location>
        <position position="95"/>
    </location>
    <ligand>
        <name>Mg(2+)</name>
        <dbReference type="ChEBI" id="CHEBI:18420"/>
        <label>1</label>
        <note>catalytic</note>
    </ligand>
</feature>
<dbReference type="EMBL" id="CP003989">
    <property type="protein sequence ID" value="AGA31999.1"/>
    <property type="molecule type" value="Genomic_DNA"/>
</dbReference>
<dbReference type="Pfam" id="PF00459">
    <property type="entry name" value="Inositol_P"/>
    <property type="match status" value="1"/>
</dbReference>
<dbReference type="FunFam" id="3.30.540.10:FF:000007">
    <property type="entry name" value="3'(2'),5'-bisphosphate nucleotidase CysQ"/>
    <property type="match status" value="1"/>
</dbReference>
<keyword evidence="5 9" id="KW-0479">Metal-binding</keyword>
<dbReference type="HOGENOM" id="CLU_044118_3_0_6"/>
<feature type="binding site" evidence="9">
    <location>
        <position position="72"/>
    </location>
    <ligand>
        <name>substrate</name>
    </ligand>
</feature>
<dbReference type="PANTHER" id="PTHR43028:SF5">
    <property type="entry name" value="3'(2'),5'-BISPHOSPHATE NUCLEOTIDASE 1"/>
    <property type="match status" value="1"/>
</dbReference>
<name>L0DQZ2_THIND</name>
<evidence type="ECO:0000256" key="2">
    <source>
        <dbReference type="ARBA" id="ARBA00005289"/>
    </source>
</evidence>
<dbReference type="PRINTS" id="PR00377">
    <property type="entry name" value="IMPHPHTASES"/>
</dbReference>
<dbReference type="CDD" id="cd01638">
    <property type="entry name" value="CysQ"/>
    <property type="match status" value="1"/>
</dbReference>
<comment type="similarity">
    <text evidence="2 9">Belongs to the inositol monophosphatase superfamily. CysQ family.</text>
</comment>
<feature type="binding site" evidence="9">
    <location>
        <position position="92"/>
    </location>
    <ligand>
        <name>Mg(2+)</name>
        <dbReference type="ChEBI" id="CHEBI:18420"/>
        <label>1</label>
    </ligand>
</feature>
<feature type="binding site" evidence="10">
    <location>
        <position position="219"/>
    </location>
    <ligand>
        <name>Mg(2+)</name>
        <dbReference type="ChEBI" id="CHEBI:18420"/>
        <label>1</label>
        <note>catalytic</note>
    </ligand>
</feature>
<dbReference type="Proteomes" id="UP000010809">
    <property type="component" value="Chromosome"/>
</dbReference>
<dbReference type="HAMAP" id="MF_02095">
    <property type="entry name" value="CysQ"/>
    <property type="match status" value="1"/>
</dbReference>
<dbReference type="Gene3D" id="3.30.540.10">
    <property type="entry name" value="Fructose-1,6-Bisphosphatase, subunit A, domain 1"/>
    <property type="match status" value="1"/>
</dbReference>
<organism evidence="11 12">
    <name type="scientific">Thioalkalivibrio nitratireducens (strain DSM 14787 / UNIQEM 213 / ALEN2)</name>
    <dbReference type="NCBI Taxonomy" id="1255043"/>
    <lineage>
        <taxon>Bacteria</taxon>
        <taxon>Pseudomonadati</taxon>
        <taxon>Pseudomonadota</taxon>
        <taxon>Gammaproteobacteria</taxon>
        <taxon>Chromatiales</taxon>
        <taxon>Ectothiorhodospiraceae</taxon>
        <taxon>Thioalkalivibrio</taxon>
    </lineage>
</organism>
<evidence type="ECO:0000256" key="8">
    <source>
        <dbReference type="ARBA" id="ARBA00023136"/>
    </source>
</evidence>
<gene>
    <name evidence="11" type="primary">cysQ [H]</name>
    <name evidence="9" type="synonym">cysQ</name>
    <name evidence="11" type="ordered locus">TVNIR_0288</name>
</gene>
<feature type="binding site" evidence="9">
    <location>
        <position position="95"/>
    </location>
    <ligand>
        <name>Mg(2+)</name>
        <dbReference type="ChEBI" id="CHEBI:18420"/>
        <label>2</label>
    </ligand>
</feature>
<dbReference type="eggNOG" id="COG1218">
    <property type="taxonomic scope" value="Bacteria"/>
</dbReference>
<dbReference type="PROSITE" id="PS00629">
    <property type="entry name" value="IMP_1"/>
    <property type="match status" value="1"/>
</dbReference>
<dbReference type="FunFam" id="3.40.190.80:FF:000005">
    <property type="entry name" value="3'(2'),5'-bisphosphate nucleotidase CysQ"/>
    <property type="match status" value="1"/>
</dbReference>
<proteinExistence type="inferred from homology"/>
<dbReference type="GO" id="GO:0000287">
    <property type="term" value="F:magnesium ion binding"/>
    <property type="evidence" value="ECO:0007669"/>
    <property type="project" value="UniProtKB-UniRule"/>
</dbReference>
<keyword evidence="6 9" id="KW-0378">Hydrolase</keyword>
<keyword evidence="12" id="KW-1185">Reference proteome</keyword>
<keyword evidence="8 9" id="KW-0472">Membrane</keyword>
<evidence type="ECO:0000256" key="1">
    <source>
        <dbReference type="ARBA" id="ARBA00001625"/>
    </source>
</evidence>
<feature type="binding site" evidence="9">
    <location>
        <position position="92"/>
    </location>
    <ligand>
        <name>Mg(2+)</name>
        <dbReference type="ChEBI" id="CHEBI:18420"/>
        <label>2</label>
    </ligand>
</feature>
<dbReference type="GO" id="GO:0050427">
    <property type="term" value="P:3'-phosphoadenosine 5'-phosphosulfate metabolic process"/>
    <property type="evidence" value="ECO:0007669"/>
    <property type="project" value="TreeGrafter"/>
</dbReference>